<dbReference type="InterPro" id="IPR050490">
    <property type="entry name" value="Bact_solute-bd_prot1"/>
</dbReference>
<sequence>MKKLLTIALLLVSMVVLAACNGGSSDDNTISFAWWGTSDRNIATYQAIELFEAKYPQYKVKGEQSTWNGYQQALNNKLNRGTEADVFQVNYNWIYSMYGKDYFMDLTELGLDFSKYPADEHTPLTVDGKVLGLSVSETGYIFYLNQKLYEDANVSFDGGTRVIPNTWEELMTAGELINGKDATKYAIGRLDAQQVAILMFSYLAQITGKNVINDQNQLNFTQAELVQGFNFITDLRSTGVLIPSNAIDTHLDGPTNPNWTAQKYGGVLQWNTAISEYQNTLPESANLVMAGMFQQQSGQNSGMYKKVSMAYAVSKRVESSDAKQTAVKTFIEFMTTDPEAVAILGVDRGVSSNSTTQTLLKAVEGKNFEQSLEWQGHTVVQAMYNQQLSNSIELYIHPYYEHNTFRAIYEGPIESFLLNNINANEASSRIIQRFNTELARIMAD</sequence>
<dbReference type="Proteomes" id="UP001177160">
    <property type="component" value="Unassembled WGS sequence"/>
</dbReference>
<gene>
    <name evidence="2" type="ORF">N7548_07780</name>
</gene>
<organism evidence="2 3">
    <name type="scientific">Paracholeplasma manati</name>
    <dbReference type="NCBI Taxonomy" id="591373"/>
    <lineage>
        <taxon>Bacteria</taxon>
        <taxon>Bacillati</taxon>
        <taxon>Mycoplasmatota</taxon>
        <taxon>Mollicutes</taxon>
        <taxon>Acholeplasmatales</taxon>
        <taxon>Acholeplasmataceae</taxon>
        <taxon>Paracholeplasma</taxon>
    </lineage>
</organism>
<dbReference type="RefSeq" id="WP_263608905.1">
    <property type="nucleotide sequence ID" value="NZ_JAOVQM010000008.1"/>
</dbReference>
<accession>A0ABT2Y7J9</accession>
<reference evidence="2" key="1">
    <citation type="submission" date="2022-09" db="EMBL/GenBank/DDBJ databases">
        <title>Novel Mycoplasma species identified in domestic and wild animals.</title>
        <authorList>
            <person name="Volokhov D.V."/>
            <person name="Furtak V.A."/>
            <person name="Zagorodnyaya T.A."/>
        </authorList>
    </citation>
    <scope>NUCLEOTIDE SEQUENCE</scope>
    <source>
        <strain evidence="2">Oakley</strain>
    </source>
</reference>
<feature type="chain" id="PRO_5046900910" evidence="1">
    <location>
        <begin position="19"/>
        <end position="444"/>
    </location>
</feature>
<dbReference type="Pfam" id="PF01547">
    <property type="entry name" value="SBP_bac_1"/>
    <property type="match status" value="1"/>
</dbReference>
<name>A0ABT2Y7J9_9MOLU</name>
<keyword evidence="1" id="KW-0732">Signal</keyword>
<evidence type="ECO:0000313" key="3">
    <source>
        <dbReference type="Proteomes" id="UP001177160"/>
    </source>
</evidence>
<keyword evidence="3" id="KW-1185">Reference proteome</keyword>
<evidence type="ECO:0000313" key="2">
    <source>
        <dbReference type="EMBL" id="MCV2232716.1"/>
    </source>
</evidence>
<dbReference type="PROSITE" id="PS51257">
    <property type="entry name" value="PROKAR_LIPOPROTEIN"/>
    <property type="match status" value="1"/>
</dbReference>
<dbReference type="PANTHER" id="PTHR43649:SF30">
    <property type="entry name" value="ABC TRANSPORTER SUBSTRATE-BINDING PROTEIN"/>
    <property type="match status" value="1"/>
</dbReference>
<dbReference type="SUPFAM" id="SSF53850">
    <property type="entry name" value="Periplasmic binding protein-like II"/>
    <property type="match status" value="1"/>
</dbReference>
<feature type="signal peptide" evidence="1">
    <location>
        <begin position="1"/>
        <end position="18"/>
    </location>
</feature>
<evidence type="ECO:0000256" key="1">
    <source>
        <dbReference type="SAM" id="SignalP"/>
    </source>
</evidence>
<dbReference type="InterPro" id="IPR006059">
    <property type="entry name" value="SBP"/>
</dbReference>
<proteinExistence type="predicted"/>
<dbReference type="EMBL" id="JAOVQM010000008">
    <property type="protein sequence ID" value="MCV2232716.1"/>
    <property type="molecule type" value="Genomic_DNA"/>
</dbReference>
<comment type="caution">
    <text evidence="2">The sequence shown here is derived from an EMBL/GenBank/DDBJ whole genome shotgun (WGS) entry which is preliminary data.</text>
</comment>
<protein>
    <submittedName>
        <fullName evidence="2">ABC transporter substrate-binding protein</fullName>
    </submittedName>
</protein>
<dbReference type="Gene3D" id="3.40.190.10">
    <property type="entry name" value="Periplasmic binding protein-like II"/>
    <property type="match status" value="2"/>
</dbReference>
<dbReference type="PANTHER" id="PTHR43649">
    <property type="entry name" value="ARABINOSE-BINDING PROTEIN-RELATED"/>
    <property type="match status" value="1"/>
</dbReference>